<evidence type="ECO:0000313" key="1">
    <source>
        <dbReference type="EMBL" id="TFY72346.1"/>
    </source>
</evidence>
<accession>A0A4Y9ZBY9</accession>
<gene>
    <name evidence="1" type="ORF">EVG20_g653</name>
</gene>
<keyword evidence="2" id="KW-1185">Reference proteome</keyword>
<comment type="caution">
    <text evidence="1">The sequence shown here is derived from an EMBL/GenBank/DDBJ whole genome shotgun (WGS) entry which is preliminary data.</text>
</comment>
<evidence type="ECO:0000313" key="2">
    <source>
        <dbReference type="Proteomes" id="UP000298327"/>
    </source>
</evidence>
<name>A0A4Y9ZBY9_9AGAM</name>
<dbReference type="Proteomes" id="UP000298327">
    <property type="component" value="Unassembled WGS sequence"/>
</dbReference>
<organism evidence="1 2">
    <name type="scientific">Dentipellis fragilis</name>
    <dbReference type="NCBI Taxonomy" id="205917"/>
    <lineage>
        <taxon>Eukaryota</taxon>
        <taxon>Fungi</taxon>
        <taxon>Dikarya</taxon>
        <taxon>Basidiomycota</taxon>
        <taxon>Agaricomycotina</taxon>
        <taxon>Agaricomycetes</taxon>
        <taxon>Russulales</taxon>
        <taxon>Hericiaceae</taxon>
        <taxon>Dentipellis</taxon>
    </lineage>
</organism>
<dbReference type="EMBL" id="SEOQ01000017">
    <property type="protein sequence ID" value="TFY72346.1"/>
    <property type="molecule type" value="Genomic_DNA"/>
</dbReference>
<reference evidence="1 2" key="1">
    <citation type="submission" date="2019-02" db="EMBL/GenBank/DDBJ databases">
        <title>Genome sequencing of the rare red list fungi Dentipellis fragilis.</title>
        <authorList>
            <person name="Buettner E."/>
            <person name="Kellner H."/>
        </authorList>
    </citation>
    <scope>NUCLEOTIDE SEQUENCE [LARGE SCALE GENOMIC DNA]</scope>
    <source>
        <strain evidence="1 2">DSM 105465</strain>
    </source>
</reference>
<sequence>MQQFLERSRTLTTIRNADALGAPSPEDPRLVKVLQIFWGTPNMSGVVHRRWSAIGALPTLVGTVNGELSKVSSCSFDGLTSLDHTDVIPLQFSKSWGERVENLSFTLIERSYSYNAALAADNLEPISDCDTLNSGPAFRLGI</sequence>
<protein>
    <submittedName>
        <fullName evidence="1">Uncharacterized protein</fullName>
    </submittedName>
</protein>
<proteinExistence type="predicted"/>
<dbReference type="AlphaFoldDB" id="A0A4Y9ZBY9"/>